<dbReference type="InterPro" id="IPR017853">
    <property type="entry name" value="GH"/>
</dbReference>
<comment type="caution">
    <text evidence="10">The sequence shown here is derived from an EMBL/GenBank/DDBJ whole genome shotgun (WGS) entry which is preliminary data.</text>
</comment>
<reference evidence="10 11" key="1">
    <citation type="journal article" date="2014" name="Mol. Plant">
        <title>Chromosome Scale Genome Assembly and Transcriptome Profiling of Nannochloropsis gaditana in Nitrogen Depletion.</title>
        <authorList>
            <person name="Corteggiani Carpinelli E."/>
            <person name="Telatin A."/>
            <person name="Vitulo N."/>
            <person name="Forcato C."/>
            <person name="D'Angelo M."/>
            <person name="Schiavon R."/>
            <person name="Vezzi A."/>
            <person name="Giacometti G.M."/>
            <person name="Morosinotto T."/>
            <person name="Valle G."/>
        </authorList>
    </citation>
    <scope>NUCLEOTIDE SEQUENCE [LARGE SCALE GENOMIC DNA]</scope>
    <source>
        <strain evidence="10 11">B-31</strain>
    </source>
</reference>
<gene>
    <name evidence="10" type="ORF">Naga_100045g12</name>
</gene>
<evidence type="ECO:0000256" key="4">
    <source>
        <dbReference type="ARBA" id="ARBA00023277"/>
    </source>
</evidence>
<dbReference type="EMBL" id="AZIL01000644">
    <property type="protein sequence ID" value="EWM26490.1"/>
    <property type="molecule type" value="Genomic_DNA"/>
</dbReference>
<dbReference type="SUPFAM" id="SSF51445">
    <property type="entry name" value="(Trans)glycosidases"/>
    <property type="match status" value="1"/>
</dbReference>
<feature type="domain" description="Glycoside hydrolase family 5" evidence="9">
    <location>
        <begin position="81"/>
        <end position="393"/>
    </location>
</feature>
<feature type="chain" id="PRO_5004900657" evidence="8">
    <location>
        <begin position="30"/>
        <end position="457"/>
    </location>
</feature>
<evidence type="ECO:0000256" key="6">
    <source>
        <dbReference type="ARBA" id="ARBA00023326"/>
    </source>
</evidence>
<keyword evidence="11" id="KW-1185">Reference proteome</keyword>
<dbReference type="PANTHER" id="PTHR35923">
    <property type="entry name" value="MAJOR EXTRACELLULAR ENDOGLUCANASE"/>
    <property type="match status" value="1"/>
</dbReference>
<evidence type="ECO:0000256" key="1">
    <source>
        <dbReference type="ARBA" id="ARBA00005641"/>
    </source>
</evidence>
<dbReference type="OrthoDB" id="442731at2759"/>
<keyword evidence="6" id="KW-0624">Polysaccharide degradation</keyword>
<keyword evidence="3" id="KW-0136">Cellulose degradation</keyword>
<comment type="similarity">
    <text evidence="1 7">Belongs to the glycosyl hydrolase 5 (cellulase A) family.</text>
</comment>
<evidence type="ECO:0000256" key="3">
    <source>
        <dbReference type="ARBA" id="ARBA00023001"/>
    </source>
</evidence>
<evidence type="ECO:0000259" key="9">
    <source>
        <dbReference type="Pfam" id="PF00150"/>
    </source>
</evidence>
<evidence type="ECO:0000313" key="10">
    <source>
        <dbReference type="EMBL" id="EWM26490.1"/>
    </source>
</evidence>
<dbReference type="InterPro" id="IPR001547">
    <property type="entry name" value="Glyco_hydro_5"/>
</dbReference>
<dbReference type="SMR" id="W7THM6"/>
<keyword evidence="5 7" id="KW-0326">Glycosidase</keyword>
<sequence length="457" mass="51400">MLFHRSMDAISSVIVTFLLLTASPSFSNADDTMGGLVNMNPRLRATRQLAKASGSSKVSTPADLCVASLDWTSEGGEILLNGQPFHLKGVSYFGFETPNEVPHGLWSVTRDQIFGFLRNESFNAVRLPFSTALALEPNKKVNANTIEKELHDLTALELIGNIIDKAAEYGILIMLDMHRLNEDFIPELWYDDKYSMDDVKEAWDNLLTAFGDRWNLFAIDLKNEPHGVATWGSGKATTDWNTAAEELATYLYKKHPQYKGLVFVEGTQLASAKHHKLDKNNKWWGGDLEGVQEFPIDLGSDALNKRLVYSPHVYGPDAFVQPYFEAKNFPDNMPDIWKKQWAFVEEQTDRAVVVGEWGGRYENQDKIWQDSFAKFLVDECLEDTFYWCLNPNSGDTGGLLDYDFLTPMPKKLALLAKVQPHPTFITVKGSDQYCISPGAYANPKCDKGRRLATSNTV</sequence>
<keyword evidence="8" id="KW-0732">Signal</keyword>
<evidence type="ECO:0000256" key="2">
    <source>
        <dbReference type="ARBA" id="ARBA00022801"/>
    </source>
</evidence>
<evidence type="ECO:0000256" key="7">
    <source>
        <dbReference type="RuleBase" id="RU361153"/>
    </source>
</evidence>
<dbReference type="Gene3D" id="3.20.20.80">
    <property type="entry name" value="Glycosidases"/>
    <property type="match status" value="1"/>
</dbReference>
<dbReference type="PANTHER" id="PTHR35923:SF2">
    <property type="entry name" value="ENDOGLUCANASE"/>
    <property type="match status" value="1"/>
</dbReference>
<dbReference type="Proteomes" id="UP000019335">
    <property type="component" value="Chromosome 8"/>
</dbReference>
<evidence type="ECO:0000313" key="11">
    <source>
        <dbReference type="Proteomes" id="UP000019335"/>
    </source>
</evidence>
<feature type="signal peptide" evidence="8">
    <location>
        <begin position="1"/>
        <end position="29"/>
    </location>
</feature>
<dbReference type="GO" id="GO:0030245">
    <property type="term" value="P:cellulose catabolic process"/>
    <property type="evidence" value="ECO:0007669"/>
    <property type="project" value="UniProtKB-KW"/>
</dbReference>
<dbReference type="GO" id="GO:0004553">
    <property type="term" value="F:hydrolase activity, hydrolyzing O-glycosyl compounds"/>
    <property type="evidence" value="ECO:0007669"/>
    <property type="project" value="InterPro"/>
</dbReference>
<evidence type="ECO:0000256" key="5">
    <source>
        <dbReference type="ARBA" id="ARBA00023295"/>
    </source>
</evidence>
<organism evidence="10 11">
    <name type="scientific">Nannochloropsis gaditana</name>
    <dbReference type="NCBI Taxonomy" id="72520"/>
    <lineage>
        <taxon>Eukaryota</taxon>
        <taxon>Sar</taxon>
        <taxon>Stramenopiles</taxon>
        <taxon>Ochrophyta</taxon>
        <taxon>Eustigmatophyceae</taxon>
        <taxon>Eustigmatales</taxon>
        <taxon>Monodopsidaceae</taxon>
        <taxon>Nannochloropsis</taxon>
    </lineage>
</organism>
<evidence type="ECO:0000256" key="8">
    <source>
        <dbReference type="SAM" id="SignalP"/>
    </source>
</evidence>
<keyword evidence="4" id="KW-0119">Carbohydrate metabolism</keyword>
<accession>W7THM6</accession>
<dbReference type="Pfam" id="PF00150">
    <property type="entry name" value="Cellulase"/>
    <property type="match status" value="1"/>
</dbReference>
<keyword evidence="2 7" id="KW-0378">Hydrolase</keyword>
<proteinExistence type="inferred from homology"/>
<name>W7THM6_9STRA</name>
<protein>
    <submittedName>
        <fullName evidence="10">Cellulase 2</fullName>
    </submittedName>
</protein>
<dbReference type="AlphaFoldDB" id="W7THM6"/>